<dbReference type="Gene3D" id="1.10.510.10">
    <property type="entry name" value="Transferase(Phosphotransferase) domain 1"/>
    <property type="match status" value="1"/>
</dbReference>
<keyword evidence="2 5" id="KW-0547">Nucleotide-binding</keyword>
<reference evidence="9" key="1">
    <citation type="submission" date="2021-01" db="EMBL/GenBank/DDBJ databases">
        <authorList>
            <person name="Corre E."/>
            <person name="Pelletier E."/>
            <person name="Niang G."/>
            <person name="Scheremetjew M."/>
            <person name="Finn R."/>
            <person name="Kale V."/>
            <person name="Holt S."/>
            <person name="Cochrane G."/>
            <person name="Meng A."/>
            <person name="Brown T."/>
            <person name="Cohen L."/>
        </authorList>
    </citation>
    <scope>NUCLEOTIDE SEQUENCE</scope>
    <source>
        <strain evidence="9">OF101</strain>
    </source>
</reference>
<keyword evidence="5" id="KW-0505">Motor protein</keyword>
<evidence type="ECO:0000313" key="9">
    <source>
        <dbReference type="EMBL" id="CAD9118555.1"/>
    </source>
</evidence>
<dbReference type="InterPro" id="IPR036961">
    <property type="entry name" value="Kinesin_motor_dom_sf"/>
</dbReference>
<evidence type="ECO:0000256" key="1">
    <source>
        <dbReference type="ARBA" id="ARBA00022679"/>
    </source>
</evidence>
<sequence>MQGDLETALEGGTVCILVYGATGSGKTYTVTSLLEFMAHGIESEAQALSAAQGGSKMEVAVQIIEVYNEQFRDLLNPDGHADHSRRRLYPLGTGHSMVQGATLLTLSAETPGGMEARLKEALQSAQAHRAAGAAGRSASSHPPGHLWIGLRRSRVRDGQGYAAGKAEGEDEEADVVDLNEGPIFDDSSQSLHEGFSSVDETSLPTTTRTGNVFAEFHALKNKEDCKGLLQQKLQDIIEIGASEGWLFGTKDLELEPEKVLGVGGYGVVVAAKLHGADVAVKLPKFATTSGTIRHMISMANELRILRKVRHPSVVMFHGACIDTDLCELCLVSELVQGTQMDKFICPPPMPPGEAVRHKLIYDVCGAIRYLHAQEPPIIHGDLKPANVMVERRQSGVRAKILDFGLSRVQTKNAMPLGGTPQWKAPEVIRHDDGMPAPSADVFSFGLLAYFAVTGLKPFPGHSPAAVKHARKQGQNMPRVWPDSVALIEECRALCAQCLLPCSEERVAMPQVHVSLSRWRPLPGRANAEDACAKMTWHEQVQRMRELLSQQAPSPPRGSASSASMVASPKRRLLHPAFLPTPVASKRLTLTSILAQWNVPCQEDSCCCFHARLHEALLVLQELQMEHCAGTIGLGEDDSPHSQCVQCGLLDTFEGNDECAMCTWMVAADQAPSGEGEGGAPEAAKVSL</sequence>
<dbReference type="GO" id="GO:0008017">
    <property type="term" value="F:microtubule binding"/>
    <property type="evidence" value="ECO:0007669"/>
    <property type="project" value="InterPro"/>
</dbReference>
<dbReference type="PROSITE" id="PS00108">
    <property type="entry name" value="PROTEIN_KINASE_ST"/>
    <property type="match status" value="1"/>
</dbReference>
<dbReference type="Pfam" id="PF00225">
    <property type="entry name" value="Kinesin"/>
    <property type="match status" value="1"/>
</dbReference>
<feature type="binding site" evidence="6">
    <location>
        <position position="281"/>
    </location>
    <ligand>
        <name>ATP</name>
        <dbReference type="ChEBI" id="CHEBI:30616"/>
    </ligand>
</feature>
<feature type="domain" description="Protein kinase" evidence="7">
    <location>
        <begin position="254"/>
        <end position="515"/>
    </location>
</feature>
<evidence type="ECO:0000256" key="5">
    <source>
        <dbReference type="PROSITE-ProRule" id="PRU00283"/>
    </source>
</evidence>
<comment type="similarity">
    <text evidence="5">Belongs to the TRAFAC class myosin-kinesin ATPase superfamily. Kinesin family.</text>
</comment>
<dbReference type="AlphaFoldDB" id="A0A7S1M0L5"/>
<feature type="domain" description="Kinesin motor" evidence="8">
    <location>
        <begin position="1"/>
        <end position="89"/>
    </location>
</feature>
<gene>
    <name evidence="9" type="ORF">ACAT0790_LOCUS16067</name>
</gene>
<evidence type="ECO:0000256" key="6">
    <source>
        <dbReference type="PROSITE-ProRule" id="PRU10141"/>
    </source>
</evidence>
<dbReference type="Gene3D" id="3.40.850.10">
    <property type="entry name" value="Kinesin motor domain"/>
    <property type="match status" value="1"/>
</dbReference>
<dbReference type="InterPro" id="IPR027417">
    <property type="entry name" value="P-loop_NTPase"/>
</dbReference>
<dbReference type="SUPFAM" id="SSF56112">
    <property type="entry name" value="Protein kinase-like (PK-like)"/>
    <property type="match status" value="1"/>
</dbReference>
<dbReference type="SMART" id="SM00220">
    <property type="entry name" value="S_TKc"/>
    <property type="match status" value="1"/>
</dbReference>
<dbReference type="GO" id="GO:0005524">
    <property type="term" value="F:ATP binding"/>
    <property type="evidence" value="ECO:0007669"/>
    <property type="project" value="UniProtKB-UniRule"/>
</dbReference>
<keyword evidence="3" id="KW-0418">Kinase</keyword>
<keyword evidence="4 5" id="KW-0067">ATP-binding</keyword>
<dbReference type="GO" id="GO:0004674">
    <property type="term" value="F:protein serine/threonine kinase activity"/>
    <property type="evidence" value="ECO:0007669"/>
    <property type="project" value="TreeGrafter"/>
</dbReference>
<accession>A0A7S1M0L5</accession>
<dbReference type="GO" id="GO:0003777">
    <property type="term" value="F:microtubule motor activity"/>
    <property type="evidence" value="ECO:0007669"/>
    <property type="project" value="InterPro"/>
</dbReference>
<dbReference type="GO" id="GO:0007018">
    <property type="term" value="P:microtubule-based movement"/>
    <property type="evidence" value="ECO:0007669"/>
    <property type="project" value="InterPro"/>
</dbReference>
<dbReference type="SUPFAM" id="SSF52540">
    <property type="entry name" value="P-loop containing nucleoside triphosphate hydrolases"/>
    <property type="match status" value="1"/>
</dbReference>
<dbReference type="InterPro" id="IPR011009">
    <property type="entry name" value="Kinase-like_dom_sf"/>
</dbReference>
<dbReference type="InterPro" id="IPR008271">
    <property type="entry name" value="Ser/Thr_kinase_AS"/>
</dbReference>
<keyword evidence="1" id="KW-0808">Transferase</keyword>
<dbReference type="InterPro" id="IPR001752">
    <property type="entry name" value="Kinesin_motor_dom"/>
</dbReference>
<dbReference type="PANTHER" id="PTHR44329:SF288">
    <property type="entry name" value="MITOGEN-ACTIVATED PROTEIN KINASE KINASE KINASE 20"/>
    <property type="match status" value="1"/>
</dbReference>
<dbReference type="PROSITE" id="PS00107">
    <property type="entry name" value="PROTEIN_KINASE_ATP"/>
    <property type="match status" value="1"/>
</dbReference>
<dbReference type="PANTHER" id="PTHR44329">
    <property type="entry name" value="SERINE/THREONINE-PROTEIN KINASE TNNI3K-RELATED"/>
    <property type="match status" value="1"/>
</dbReference>
<evidence type="ECO:0000259" key="8">
    <source>
        <dbReference type="PROSITE" id="PS50067"/>
    </source>
</evidence>
<dbReference type="Pfam" id="PF00069">
    <property type="entry name" value="Pkinase"/>
    <property type="match status" value="1"/>
</dbReference>
<dbReference type="PROSITE" id="PS50067">
    <property type="entry name" value="KINESIN_MOTOR_2"/>
    <property type="match status" value="1"/>
</dbReference>
<dbReference type="PROSITE" id="PS50011">
    <property type="entry name" value="PROTEIN_KINASE_DOM"/>
    <property type="match status" value="1"/>
</dbReference>
<evidence type="ECO:0008006" key="10">
    <source>
        <dbReference type="Google" id="ProtNLM"/>
    </source>
</evidence>
<dbReference type="InterPro" id="IPR017441">
    <property type="entry name" value="Protein_kinase_ATP_BS"/>
</dbReference>
<organism evidence="9">
    <name type="scientific">Alexandrium catenella</name>
    <name type="common">Red tide dinoflagellate</name>
    <name type="synonym">Gonyaulax catenella</name>
    <dbReference type="NCBI Taxonomy" id="2925"/>
    <lineage>
        <taxon>Eukaryota</taxon>
        <taxon>Sar</taxon>
        <taxon>Alveolata</taxon>
        <taxon>Dinophyceae</taxon>
        <taxon>Gonyaulacales</taxon>
        <taxon>Pyrocystaceae</taxon>
        <taxon>Alexandrium</taxon>
    </lineage>
</organism>
<proteinExistence type="inferred from homology"/>
<feature type="binding site" evidence="5">
    <location>
        <begin position="20"/>
        <end position="27"/>
    </location>
    <ligand>
        <name>ATP</name>
        <dbReference type="ChEBI" id="CHEBI:30616"/>
    </ligand>
</feature>
<dbReference type="InterPro" id="IPR051681">
    <property type="entry name" value="Ser/Thr_Kinases-Pseudokinases"/>
</dbReference>
<protein>
    <recommendedName>
        <fullName evidence="10">Protein kinase domain-containing protein</fullName>
    </recommendedName>
</protein>
<evidence type="ECO:0000256" key="4">
    <source>
        <dbReference type="ARBA" id="ARBA00022840"/>
    </source>
</evidence>
<dbReference type="InterPro" id="IPR000719">
    <property type="entry name" value="Prot_kinase_dom"/>
</dbReference>
<dbReference type="EMBL" id="HBGE01026717">
    <property type="protein sequence ID" value="CAD9118555.1"/>
    <property type="molecule type" value="Transcribed_RNA"/>
</dbReference>
<evidence type="ECO:0000259" key="7">
    <source>
        <dbReference type="PROSITE" id="PS50011"/>
    </source>
</evidence>
<evidence type="ECO:0000256" key="2">
    <source>
        <dbReference type="ARBA" id="ARBA00022741"/>
    </source>
</evidence>
<name>A0A7S1M0L5_ALECA</name>
<evidence type="ECO:0000256" key="3">
    <source>
        <dbReference type="ARBA" id="ARBA00022777"/>
    </source>
</evidence>